<name>A0A4Z1DPK1_STRGP</name>
<dbReference type="EMBL" id="SRRU01000002">
    <property type="protein sequence ID" value="TGN86139.1"/>
    <property type="molecule type" value="Genomic_DNA"/>
</dbReference>
<organism evidence="2 3">
    <name type="scientific">Streptomyces griseoluteus</name>
    <dbReference type="NCBI Taxonomy" id="29306"/>
    <lineage>
        <taxon>Bacteria</taxon>
        <taxon>Bacillati</taxon>
        <taxon>Actinomycetota</taxon>
        <taxon>Actinomycetes</taxon>
        <taxon>Kitasatosporales</taxon>
        <taxon>Streptomycetaceae</taxon>
        <taxon>Streptomyces</taxon>
    </lineage>
</organism>
<sequence>MSTELTWFKSSYSGTGGGNCVEVAVRPGVIHIRDSKDTRIQPLSVAPEAWAAFVGRIVPSCPVI</sequence>
<evidence type="ECO:0000313" key="3">
    <source>
        <dbReference type="Proteomes" id="UP000298513"/>
    </source>
</evidence>
<protein>
    <submittedName>
        <fullName evidence="2">DUF397 domain-containing protein</fullName>
    </submittedName>
</protein>
<dbReference type="RefSeq" id="WP_135790665.1">
    <property type="nucleotide sequence ID" value="NZ_BNBQ01000001.1"/>
</dbReference>
<feature type="domain" description="DUF397" evidence="1">
    <location>
        <begin position="5"/>
        <end position="56"/>
    </location>
</feature>
<dbReference type="GeneID" id="91528615"/>
<accession>A0A4Z1DPK1</accession>
<keyword evidence="3" id="KW-1185">Reference proteome</keyword>
<dbReference type="InterPro" id="IPR007278">
    <property type="entry name" value="DUF397"/>
</dbReference>
<dbReference type="Pfam" id="PF04149">
    <property type="entry name" value="DUF397"/>
    <property type="match status" value="1"/>
</dbReference>
<evidence type="ECO:0000259" key="1">
    <source>
        <dbReference type="Pfam" id="PF04149"/>
    </source>
</evidence>
<dbReference type="Proteomes" id="UP000298513">
    <property type="component" value="Unassembled WGS sequence"/>
</dbReference>
<reference evidence="2 3" key="1">
    <citation type="submission" date="2019-04" db="EMBL/GenBank/DDBJ databases">
        <title>Streptomyces sp. nov. Bv016 isolated from bark of Buahinia variegata.</title>
        <authorList>
            <person name="Kanchanasin P."/>
            <person name="Tanasupawat S."/>
            <person name="Yuki M."/>
            <person name="Kudo T."/>
        </authorList>
    </citation>
    <scope>NUCLEOTIDE SEQUENCE [LARGE SCALE GENOMIC DNA]</scope>
    <source>
        <strain evidence="2 3">JCM 4765</strain>
    </source>
</reference>
<proteinExistence type="predicted"/>
<evidence type="ECO:0000313" key="2">
    <source>
        <dbReference type="EMBL" id="TGN86139.1"/>
    </source>
</evidence>
<comment type="caution">
    <text evidence="2">The sequence shown here is derived from an EMBL/GenBank/DDBJ whole genome shotgun (WGS) entry which is preliminary data.</text>
</comment>
<dbReference type="AlphaFoldDB" id="A0A4Z1DPK1"/>
<gene>
    <name evidence="2" type="ORF">E5082_08655</name>
</gene>